<accession>A0A7W6DKE1</accession>
<evidence type="ECO:0000313" key="3">
    <source>
        <dbReference type="Proteomes" id="UP000552757"/>
    </source>
</evidence>
<name>A0A7W6DKE1_9SPHN</name>
<sequence>MSTRETLAANKAVVRKYLQAVAGFDLDGIRECLAENVVQHYVAPSYMVDDGQHGAQAIASRDAIVEEIRSCFHDVLYRRGTVTIEIQSIIAEGDHVACRFILDAMTVRANAHYRNFYNFFYRCEAGRVAEYWEYLDTKYADRLLWGKGAE</sequence>
<dbReference type="Proteomes" id="UP000552757">
    <property type="component" value="Unassembled WGS sequence"/>
</dbReference>
<dbReference type="Gene3D" id="3.10.450.50">
    <property type="match status" value="1"/>
</dbReference>
<dbReference type="InterPro" id="IPR037401">
    <property type="entry name" value="SnoaL-like"/>
</dbReference>
<keyword evidence="3" id="KW-1185">Reference proteome</keyword>
<dbReference type="InterPro" id="IPR032710">
    <property type="entry name" value="NTF2-like_dom_sf"/>
</dbReference>
<dbReference type="RefSeq" id="WP_183955302.1">
    <property type="nucleotide sequence ID" value="NZ_JACIEB010000004.1"/>
</dbReference>
<gene>
    <name evidence="2" type="ORF">GGR44_001875</name>
</gene>
<comment type="caution">
    <text evidence="2">The sequence shown here is derived from an EMBL/GenBank/DDBJ whole genome shotgun (WGS) entry which is preliminary data.</text>
</comment>
<reference evidence="2 3" key="1">
    <citation type="submission" date="2020-08" db="EMBL/GenBank/DDBJ databases">
        <title>Genomic Encyclopedia of Type Strains, Phase IV (KMG-IV): sequencing the most valuable type-strain genomes for metagenomic binning, comparative biology and taxonomic classification.</title>
        <authorList>
            <person name="Goeker M."/>
        </authorList>
    </citation>
    <scope>NUCLEOTIDE SEQUENCE [LARGE SCALE GENOMIC DNA]</scope>
    <source>
        <strain evidence="2 3">DSM 29348</strain>
    </source>
</reference>
<dbReference type="EMBL" id="JACIEB010000004">
    <property type="protein sequence ID" value="MBB3982212.1"/>
    <property type="molecule type" value="Genomic_DNA"/>
</dbReference>
<dbReference type="GO" id="GO:0016853">
    <property type="term" value="F:isomerase activity"/>
    <property type="evidence" value="ECO:0007669"/>
    <property type="project" value="UniProtKB-KW"/>
</dbReference>
<dbReference type="AlphaFoldDB" id="A0A7W6DKE1"/>
<protein>
    <submittedName>
        <fullName evidence="2">Ketosteroid isomerase-like protein</fullName>
    </submittedName>
</protein>
<evidence type="ECO:0000313" key="2">
    <source>
        <dbReference type="EMBL" id="MBB3982212.1"/>
    </source>
</evidence>
<keyword evidence="2" id="KW-0413">Isomerase</keyword>
<feature type="domain" description="SnoaL-like" evidence="1">
    <location>
        <begin position="14"/>
        <end position="131"/>
    </location>
</feature>
<evidence type="ECO:0000259" key="1">
    <source>
        <dbReference type="Pfam" id="PF12680"/>
    </source>
</evidence>
<organism evidence="2 3">
    <name type="scientific">Sphingobium fontiphilum</name>
    <dbReference type="NCBI Taxonomy" id="944425"/>
    <lineage>
        <taxon>Bacteria</taxon>
        <taxon>Pseudomonadati</taxon>
        <taxon>Pseudomonadota</taxon>
        <taxon>Alphaproteobacteria</taxon>
        <taxon>Sphingomonadales</taxon>
        <taxon>Sphingomonadaceae</taxon>
        <taxon>Sphingobium</taxon>
    </lineage>
</organism>
<dbReference type="Pfam" id="PF12680">
    <property type="entry name" value="SnoaL_2"/>
    <property type="match status" value="1"/>
</dbReference>
<proteinExistence type="predicted"/>
<dbReference type="SUPFAM" id="SSF54427">
    <property type="entry name" value="NTF2-like"/>
    <property type="match status" value="1"/>
</dbReference>